<accession>A0A345KMZ6</accession>
<dbReference type="GeneID" id="77925106"/>
<reference evidence="2" key="1">
    <citation type="submission" date="2018-06" db="EMBL/GenBank/DDBJ databases">
        <authorList>
            <person name="Zhirakovskaya E."/>
        </authorList>
    </citation>
    <scope>NUCLEOTIDE SEQUENCE [LARGE SCALE GENOMIC DNA]</scope>
</reference>
<gene>
    <name evidence="1" type="primary">18</name>
    <name evidence="1" type="ORF">SEA_MARGARETKALI_18</name>
</gene>
<name>A0A345KMZ6_9CAUD</name>
<dbReference type="KEGG" id="vg:77925106"/>
<organism evidence="1 2">
    <name type="scientific">Arthrobacter phage MargaretKali</name>
    <dbReference type="NCBI Taxonomy" id="2250414"/>
    <lineage>
        <taxon>Viruses</taxon>
        <taxon>Duplodnaviria</taxon>
        <taxon>Heunggongvirae</taxon>
        <taxon>Uroviricota</taxon>
        <taxon>Caudoviricetes</taxon>
        <taxon>Kumottavirus</taxon>
        <taxon>Kumottavirus margaretkali</taxon>
    </lineage>
</organism>
<evidence type="ECO:0000313" key="1">
    <source>
        <dbReference type="EMBL" id="AXH44398.1"/>
    </source>
</evidence>
<dbReference type="Proteomes" id="UP000257231">
    <property type="component" value="Segment"/>
</dbReference>
<dbReference type="RefSeq" id="YP_010649500.1">
    <property type="nucleotide sequence ID" value="NC_070769.1"/>
</dbReference>
<evidence type="ECO:0000313" key="2">
    <source>
        <dbReference type="Proteomes" id="UP000257231"/>
    </source>
</evidence>
<protein>
    <submittedName>
        <fullName evidence="1">Minor tail protein</fullName>
    </submittedName>
</protein>
<sequence>MGISYATPYRPPAPAVNPWKGAVMSWTAKGVTWPLTDPASGMFLMPGVRGLGSITTERHSTSSPAVPGSRHEGISVLDREVFWPVHIFHDGSTAGWVERDRAFWDGMDPRDTGVWEILLPDGSKRTLNIRFRDDGGHTFTYDPFKFGWQSYGITFVAERPFWEGQPMVRAWKNADYAPFFEPDGPHLFNIGSGAELSRATIDNLGDVESYASWFIDGDTTSASVGVGSQVVDVPFSVPAGKCLVIESDPERIGATMYDVAAGAEAKKPSERIFGVDLVNPVDRSADLGEADFAPVPAGAKVQLSLSVVGTGMVEARLPSLYRRAW</sequence>
<dbReference type="EMBL" id="MH450123">
    <property type="protein sequence ID" value="AXH44398.1"/>
    <property type="molecule type" value="Genomic_DNA"/>
</dbReference>
<proteinExistence type="predicted"/>
<keyword evidence="2" id="KW-1185">Reference proteome</keyword>